<dbReference type="AlphaFoldDB" id="A0A1I0QA98"/>
<evidence type="ECO:0000313" key="2">
    <source>
        <dbReference type="Proteomes" id="UP000183275"/>
    </source>
</evidence>
<accession>A0A1I0QA98</accession>
<reference evidence="2" key="1">
    <citation type="submission" date="2016-10" db="EMBL/GenBank/DDBJ databases">
        <authorList>
            <person name="Varghese N."/>
        </authorList>
    </citation>
    <scope>NUCLEOTIDE SEQUENCE [LARGE SCALE GENOMIC DNA]</scope>
    <source>
        <strain evidence="2">CGMCC 1.12284</strain>
    </source>
</reference>
<gene>
    <name evidence="1" type="ORF">SAMN05216285_3299</name>
</gene>
<protein>
    <submittedName>
        <fullName evidence="1">Uncharacterized protein</fullName>
    </submittedName>
</protein>
<dbReference type="Proteomes" id="UP000183275">
    <property type="component" value="Unassembled WGS sequence"/>
</dbReference>
<proteinExistence type="predicted"/>
<name>A0A1I0QA98_9EURY</name>
<sequence>MYQEMESENNTLYDILKPAYIGLISLLDRL</sequence>
<organism evidence="1 2">
    <name type="scientific">Natrinema salifodinae</name>
    <dbReference type="NCBI Taxonomy" id="1202768"/>
    <lineage>
        <taxon>Archaea</taxon>
        <taxon>Methanobacteriati</taxon>
        <taxon>Methanobacteriota</taxon>
        <taxon>Stenosarchaea group</taxon>
        <taxon>Halobacteria</taxon>
        <taxon>Halobacteriales</taxon>
        <taxon>Natrialbaceae</taxon>
        <taxon>Natrinema</taxon>
    </lineage>
</organism>
<keyword evidence="2" id="KW-1185">Reference proteome</keyword>
<dbReference type="EMBL" id="FOIS01000004">
    <property type="protein sequence ID" value="SEW23951.1"/>
    <property type="molecule type" value="Genomic_DNA"/>
</dbReference>
<evidence type="ECO:0000313" key="1">
    <source>
        <dbReference type="EMBL" id="SEW23951.1"/>
    </source>
</evidence>